<feature type="chain" id="PRO_5004181694" evidence="1">
    <location>
        <begin position="21"/>
        <end position="506"/>
    </location>
</feature>
<dbReference type="PANTHER" id="PTHR46182">
    <property type="entry name" value="FI19480P1"/>
    <property type="match status" value="1"/>
</dbReference>
<sequence>MKITSYLVFPFISLSLIACGGGSSDSTPAVSIAENNAPTARVSLDNTSVNMGDLVLVQGGQSSDPDSDSLSYLWQVTDPQGATLALNDASNKQLSFNVVMAGEYQVSLTVSDGKGANDKASLVLKVAGAKAITAVISAAATVKQGNSVTLSGESSRLKTDTRFSWSLLEKPAASEAVLTSIDTVETYFTADKLGEYKVQLSLKDQDNNTDVAQSVITATSVTSNTAPVASITAASTVLKVNEELTLSAAQSTDADGDTLSFSWQVIQKPDNANVKLEQATTQLAKFSASSLGEYHVELTVSDGKLQGKKQLKLQVTSTNRAPVVSINLNQNSPKQGETINLQGVGVDPDNDSLRYTWSLVSKPSDSSSEFSSPTQQNTQLYLDAKGDYLVSLIATDNELTSEPATKKISVAVNHPPVITKVLYDIQVTAGSPTKLEALATDPEGQPMTFEWRLVDKDPGTNGTFSAPTQPVTEFTPDLPGWYTLQVSVSDGIQKSLLPTTLLIMAK</sequence>
<dbReference type="PROSITE" id="PS51257">
    <property type="entry name" value="PROKAR_LIPOPROTEIN"/>
    <property type="match status" value="1"/>
</dbReference>
<dbReference type="OrthoDB" id="9813836at2"/>
<dbReference type="PROSITE" id="PS50093">
    <property type="entry name" value="PKD"/>
    <property type="match status" value="1"/>
</dbReference>
<accession>Q12SX7</accession>
<dbReference type="SUPFAM" id="SSF49299">
    <property type="entry name" value="PKD domain"/>
    <property type="match status" value="3"/>
</dbReference>
<gene>
    <name evidence="3" type="ordered locus">Sden_0152</name>
</gene>
<dbReference type="Pfam" id="PF18911">
    <property type="entry name" value="PKD_4"/>
    <property type="match status" value="1"/>
</dbReference>
<evidence type="ECO:0000256" key="1">
    <source>
        <dbReference type="SAM" id="SignalP"/>
    </source>
</evidence>
<keyword evidence="1" id="KW-0732">Signal</keyword>
<dbReference type="InterPro" id="IPR035986">
    <property type="entry name" value="PKD_dom_sf"/>
</dbReference>
<dbReference type="AlphaFoldDB" id="Q12SX7"/>
<dbReference type="SMART" id="SM00089">
    <property type="entry name" value="PKD"/>
    <property type="match status" value="5"/>
</dbReference>
<dbReference type="InterPro" id="IPR013783">
    <property type="entry name" value="Ig-like_fold"/>
</dbReference>
<proteinExistence type="predicted"/>
<dbReference type="RefSeq" id="WP_011494618.1">
    <property type="nucleotide sequence ID" value="NC_007954.1"/>
</dbReference>
<dbReference type="InterPro" id="IPR000601">
    <property type="entry name" value="PKD_dom"/>
</dbReference>
<organism evidence="3 4">
    <name type="scientific">Shewanella denitrificans (strain OS217 / ATCC BAA-1090 / DSM 15013)</name>
    <dbReference type="NCBI Taxonomy" id="318161"/>
    <lineage>
        <taxon>Bacteria</taxon>
        <taxon>Pseudomonadati</taxon>
        <taxon>Pseudomonadota</taxon>
        <taxon>Gammaproteobacteria</taxon>
        <taxon>Alteromonadales</taxon>
        <taxon>Shewanellaceae</taxon>
        <taxon>Shewanella</taxon>
    </lineage>
</organism>
<protein>
    <submittedName>
        <fullName evidence="3">PKD</fullName>
    </submittedName>
</protein>
<dbReference type="GO" id="GO:0016020">
    <property type="term" value="C:membrane"/>
    <property type="evidence" value="ECO:0007669"/>
    <property type="project" value="TreeGrafter"/>
</dbReference>
<dbReference type="Proteomes" id="UP000001982">
    <property type="component" value="Chromosome"/>
</dbReference>
<name>Q12SX7_SHEDO</name>
<evidence type="ECO:0000313" key="3">
    <source>
        <dbReference type="EMBL" id="ABE53449.1"/>
    </source>
</evidence>
<dbReference type="InterPro" id="IPR022409">
    <property type="entry name" value="PKD/Chitinase_dom"/>
</dbReference>
<dbReference type="Pfam" id="PF22352">
    <property type="entry name" value="K319L-like_PKD"/>
    <property type="match status" value="2"/>
</dbReference>
<evidence type="ECO:0000259" key="2">
    <source>
        <dbReference type="PROSITE" id="PS50093"/>
    </source>
</evidence>
<evidence type="ECO:0000313" key="4">
    <source>
        <dbReference type="Proteomes" id="UP000001982"/>
    </source>
</evidence>
<keyword evidence="4" id="KW-1185">Reference proteome</keyword>
<dbReference type="Gene3D" id="2.60.40.10">
    <property type="entry name" value="Immunoglobulins"/>
    <property type="match status" value="5"/>
</dbReference>
<dbReference type="HOGENOM" id="CLU_538505_0_0_6"/>
<dbReference type="KEGG" id="sdn:Sden_0152"/>
<dbReference type="STRING" id="318161.Sden_0152"/>
<dbReference type="InterPro" id="IPR029865">
    <property type="entry name" value="KIAA0319-like"/>
</dbReference>
<dbReference type="eggNOG" id="COG3291">
    <property type="taxonomic scope" value="Bacteria"/>
</dbReference>
<dbReference type="GO" id="GO:0031410">
    <property type="term" value="C:cytoplasmic vesicle"/>
    <property type="evidence" value="ECO:0007669"/>
    <property type="project" value="TreeGrafter"/>
</dbReference>
<feature type="domain" description="PKD" evidence="2">
    <location>
        <begin position="38"/>
        <end position="131"/>
    </location>
</feature>
<dbReference type="EMBL" id="CP000302">
    <property type="protein sequence ID" value="ABE53449.1"/>
    <property type="molecule type" value="Genomic_DNA"/>
</dbReference>
<dbReference type="PANTHER" id="PTHR46182:SF2">
    <property type="entry name" value="FI19480P1"/>
    <property type="match status" value="1"/>
</dbReference>
<feature type="signal peptide" evidence="1">
    <location>
        <begin position="1"/>
        <end position="20"/>
    </location>
</feature>
<reference evidence="3 4" key="1">
    <citation type="submission" date="2006-03" db="EMBL/GenBank/DDBJ databases">
        <title>Complete sequence of Shewanella denitrificans OS217.</title>
        <authorList>
            <consortium name="US DOE Joint Genome Institute"/>
            <person name="Copeland A."/>
            <person name="Lucas S."/>
            <person name="Lapidus A."/>
            <person name="Barry K."/>
            <person name="Detter J.C."/>
            <person name="Glavina del Rio T."/>
            <person name="Hammon N."/>
            <person name="Israni S."/>
            <person name="Dalin E."/>
            <person name="Tice H."/>
            <person name="Pitluck S."/>
            <person name="Brettin T."/>
            <person name="Bruce D."/>
            <person name="Han C."/>
            <person name="Tapia R."/>
            <person name="Gilna P."/>
            <person name="Kiss H."/>
            <person name="Schmutz J."/>
            <person name="Larimer F."/>
            <person name="Land M."/>
            <person name="Hauser L."/>
            <person name="Kyrpides N."/>
            <person name="Lykidis A."/>
            <person name="Richardson P."/>
        </authorList>
    </citation>
    <scope>NUCLEOTIDE SEQUENCE [LARGE SCALE GENOMIC DNA]</scope>
    <source>
        <strain evidence="4">OS217 / ATCC BAA-1090 / DSM 15013</strain>
    </source>
</reference>